<sequence length="114" mass="12396">MGKKSQIANPWSQCVFLVGICLRLVRCFFCSKYESSFLVFYLLGSVLFTVLVGFLDLLSSCVLVPLVCLLFVLSGSSCSCLSLSGSPAPLSSSTPVSVFPDYLPYCFMSTFVCI</sequence>
<protein>
    <recommendedName>
        <fullName evidence="4">NADH dehydrogenase subunit 6</fullName>
    </recommendedName>
</protein>
<evidence type="ECO:0000313" key="2">
    <source>
        <dbReference type="EMBL" id="MEQ2162124.1"/>
    </source>
</evidence>
<keyword evidence="3" id="KW-1185">Reference proteome</keyword>
<keyword evidence="1" id="KW-0812">Transmembrane</keyword>
<feature type="transmembrane region" description="Helical" evidence="1">
    <location>
        <begin position="37"/>
        <end position="55"/>
    </location>
</feature>
<evidence type="ECO:0008006" key="4">
    <source>
        <dbReference type="Google" id="ProtNLM"/>
    </source>
</evidence>
<organism evidence="2 3">
    <name type="scientific">Goodea atripinnis</name>
    <dbReference type="NCBI Taxonomy" id="208336"/>
    <lineage>
        <taxon>Eukaryota</taxon>
        <taxon>Metazoa</taxon>
        <taxon>Chordata</taxon>
        <taxon>Craniata</taxon>
        <taxon>Vertebrata</taxon>
        <taxon>Euteleostomi</taxon>
        <taxon>Actinopterygii</taxon>
        <taxon>Neopterygii</taxon>
        <taxon>Teleostei</taxon>
        <taxon>Neoteleostei</taxon>
        <taxon>Acanthomorphata</taxon>
        <taxon>Ovalentaria</taxon>
        <taxon>Atherinomorphae</taxon>
        <taxon>Cyprinodontiformes</taxon>
        <taxon>Goodeidae</taxon>
        <taxon>Goodea</taxon>
    </lineage>
</organism>
<comment type="caution">
    <text evidence="2">The sequence shown here is derived from an EMBL/GenBank/DDBJ whole genome shotgun (WGS) entry which is preliminary data.</text>
</comment>
<dbReference type="EMBL" id="JAHRIO010011292">
    <property type="protein sequence ID" value="MEQ2162124.1"/>
    <property type="molecule type" value="Genomic_DNA"/>
</dbReference>
<reference evidence="2 3" key="1">
    <citation type="submission" date="2021-06" db="EMBL/GenBank/DDBJ databases">
        <authorList>
            <person name="Palmer J.M."/>
        </authorList>
    </citation>
    <scope>NUCLEOTIDE SEQUENCE [LARGE SCALE GENOMIC DNA]</scope>
    <source>
        <strain evidence="2 3">GA_2019</strain>
        <tissue evidence="2">Muscle</tissue>
    </source>
</reference>
<gene>
    <name evidence="2" type="ORF">GOODEAATRI_016611</name>
</gene>
<accession>A0ABV0MSL9</accession>
<name>A0ABV0MSL9_9TELE</name>
<evidence type="ECO:0000313" key="3">
    <source>
        <dbReference type="Proteomes" id="UP001476798"/>
    </source>
</evidence>
<evidence type="ECO:0000256" key="1">
    <source>
        <dbReference type="SAM" id="Phobius"/>
    </source>
</evidence>
<keyword evidence="1" id="KW-1133">Transmembrane helix</keyword>
<proteinExistence type="predicted"/>
<keyword evidence="1" id="KW-0472">Membrane</keyword>
<feature type="transmembrane region" description="Helical" evidence="1">
    <location>
        <begin position="62"/>
        <end position="84"/>
    </location>
</feature>
<dbReference type="Proteomes" id="UP001476798">
    <property type="component" value="Unassembled WGS sequence"/>
</dbReference>